<dbReference type="InterPro" id="IPR029026">
    <property type="entry name" value="tRNA_m1G_MTases_N"/>
</dbReference>
<evidence type="ECO:0000313" key="12">
    <source>
        <dbReference type="Proteomes" id="UP000230066"/>
    </source>
</evidence>
<evidence type="ECO:0000256" key="1">
    <source>
        <dbReference type="ARBA" id="ARBA00004604"/>
    </source>
</evidence>
<dbReference type="CDD" id="cd18088">
    <property type="entry name" value="Nep1-like"/>
    <property type="match status" value="1"/>
</dbReference>
<keyword evidence="7" id="KW-0949">S-adenosyl-L-methionine</keyword>
<evidence type="ECO:0000256" key="3">
    <source>
        <dbReference type="ARBA" id="ARBA00022517"/>
    </source>
</evidence>
<proteinExistence type="inferred from homology"/>
<reference evidence="11" key="1">
    <citation type="submission" date="2019-03" db="EMBL/GenBank/DDBJ databases">
        <title>Improved annotation for the trematode Fasciola hepatica.</title>
        <authorList>
            <person name="Choi Y.-J."/>
            <person name="Martin J."/>
            <person name="Mitreva M."/>
        </authorList>
    </citation>
    <scope>NUCLEOTIDE SEQUENCE [LARGE SCALE GENOMIC DNA]</scope>
</reference>
<evidence type="ECO:0000256" key="8">
    <source>
        <dbReference type="ARBA" id="ARBA00022730"/>
    </source>
</evidence>
<dbReference type="FunFam" id="3.40.1280.10:FF:000003">
    <property type="entry name" value="Ribosomal RNA small subunit methyltransferase"/>
    <property type="match status" value="1"/>
</dbReference>
<keyword evidence="10" id="KW-0539">Nucleus</keyword>
<dbReference type="AlphaFoldDB" id="A0A4E0RMZ8"/>
<dbReference type="GO" id="GO:0019843">
    <property type="term" value="F:rRNA binding"/>
    <property type="evidence" value="ECO:0007669"/>
    <property type="project" value="UniProtKB-KW"/>
</dbReference>
<accession>A0A4E0RMZ8</accession>
<keyword evidence="12" id="KW-1185">Reference proteome</keyword>
<keyword evidence="8" id="KW-0699">rRNA-binding</keyword>
<keyword evidence="9" id="KW-0694">RNA-binding</keyword>
<dbReference type="GO" id="GO:0070475">
    <property type="term" value="P:rRNA base methylation"/>
    <property type="evidence" value="ECO:0007669"/>
    <property type="project" value="InterPro"/>
</dbReference>
<keyword evidence="6" id="KW-0808">Transferase</keyword>
<evidence type="ECO:0000256" key="2">
    <source>
        <dbReference type="ARBA" id="ARBA00008115"/>
    </source>
</evidence>
<comment type="similarity">
    <text evidence="2">Belongs to the class IV-like SAM-binding methyltransferase superfamily. RNA methyltransferase NEP1 family.</text>
</comment>
<comment type="subcellular location">
    <subcellularLocation>
        <location evidence="1">Nucleus</location>
        <location evidence="1">Nucleolus</location>
    </subcellularLocation>
</comment>
<evidence type="ECO:0000256" key="4">
    <source>
        <dbReference type="ARBA" id="ARBA00022552"/>
    </source>
</evidence>
<comment type="caution">
    <text evidence="11">The sequence shown here is derived from an EMBL/GenBank/DDBJ whole genome shotgun (WGS) entry which is preliminary data.</text>
</comment>
<evidence type="ECO:0000256" key="6">
    <source>
        <dbReference type="ARBA" id="ARBA00022679"/>
    </source>
</evidence>
<dbReference type="GO" id="GO:0032040">
    <property type="term" value="C:small-subunit processome"/>
    <property type="evidence" value="ECO:0007669"/>
    <property type="project" value="TreeGrafter"/>
</dbReference>
<name>A0A4E0RMZ8_FASHE</name>
<dbReference type="EMBL" id="JXXN02000214">
    <property type="protein sequence ID" value="THD28191.1"/>
    <property type="molecule type" value="Genomic_DNA"/>
</dbReference>
<keyword evidence="4" id="KW-0698">rRNA processing</keyword>
<gene>
    <name evidence="11" type="ORF">D915_000998</name>
</gene>
<protein>
    <submittedName>
        <fullName evidence="11">Ribosomal RNA small subunit methyltransferase</fullName>
    </submittedName>
</protein>
<evidence type="ECO:0000256" key="5">
    <source>
        <dbReference type="ARBA" id="ARBA00022603"/>
    </source>
</evidence>
<dbReference type="GO" id="GO:0070037">
    <property type="term" value="F:rRNA (pseudouridine) methyltransferase activity"/>
    <property type="evidence" value="ECO:0007669"/>
    <property type="project" value="InterPro"/>
</dbReference>
<organism evidence="11 12">
    <name type="scientific">Fasciola hepatica</name>
    <name type="common">Liver fluke</name>
    <dbReference type="NCBI Taxonomy" id="6192"/>
    <lineage>
        <taxon>Eukaryota</taxon>
        <taxon>Metazoa</taxon>
        <taxon>Spiralia</taxon>
        <taxon>Lophotrochozoa</taxon>
        <taxon>Platyhelminthes</taxon>
        <taxon>Trematoda</taxon>
        <taxon>Digenea</taxon>
        <taxon>Plagiorchiida</taxon>
        <taxon>Echinostomata</taxon>
        <taxon>Echinostomatoidea</taxon>
        <taxon>Fasciolidae</taxon>
        <taxon>Fasciola</taxon>
    </lineage>
</organism>
<dbReference type="InterPro" id="IPR029028">
    <property type="entry name" value="Alpha/beta_knot_MTases"/>
</dbReference>
<keyword evidence="3" id="KW-0690">Ribosome biogenesis</keyword>
<dbReference type="Pfam" id="PF03587">
    <property type="entry name" value="EMG1"/>
    <property type="match status" value="1"/>
</dbReference>
<dbReference type="PANTHER" id="PTHR12636:SF5">
    <property type="entry name" value="RIBOSOMAL RNA SMALL SUBUNIT METHYLTRANSFERASE NEP1"/>
    <property type="match status" value="1"/>
</dbReference>
<dbReference type="PANTHER" id="PTHR12636">
    <property type="entry name" value="NEP1/MRA1"/>
    <property type="match status" value="1"/>
</dbReference>
<evidence type="ECO:0000313" key="11">
    <source>
        <dbReference type="EMBL" id="THD28191.1"/>
    </source>
</evidence>
<sequence>MTEVSESPKASTNGSQKVYILLDQACLESVKAAGGKEYQLLNPDKHKDRISNGGMDVSDVRPDIVHQCLLMLLDSPLNRVGKLQVFIRTRKNVIIEVNPKTRIPRTFDRFSGLIVQLLHKLSIHAATGSHEKLLKVVKNPITRHFPPGAQIIGTSFSAKEYVKPIDLVRETQKSGPQPIVFVVGALAHGSIVKHCEEFLTRVVSISNFPLSAAQTCARICAAFEDEWNVEDFVSEQIV</sequence>
<dbReference type="Proteomes" id="UP000230066">
    <property type="component" value="Unassembled WGS sequence"/>
</dbReference>
<evidence type="ECO:0000256" key="9">
    <source>
        <dbReference type="ARBA" id="ARBA00022884"/>
    </source>
</evidence>
<evidence type="ECO:0000256" key="10">
    <source>
        <dbReference type="ARBA" id="ARBA00023242"/>
    </source>
</evidence>
<dbReference type="Gene3D" id="3.40.1280.10">
    <property type="match status" value="1"/>
</dbReference>
<evidence type="ECO:0000256" key="7">
    <source>
        <dbReference type="ARBA" id="ARBA00022691"/>
    </source>
</evidence>
<dbReference type="InterPro" id="IPR005304">
    <property type="entry name" value="Rbsml_bgen_MeTrfase_EMG1/NEP1"/>
</dbReference>
<dbReference type="SUPFAM" id="SSF75217">
    <property type="entry name" value="alpha/beta knot"/>
    <property type="match status" value="1"/>
</dbReference>
<keyword evidence="5 11" id="KW-0489">Methyltransferase</keyword>